<protein>
    <submittedName>
        <fullName evidence="1">Uncharacterized protein</fullName>
    </submittedName>
</protein>
<evidence type="ECO:0000313" key="2">
    <source>
        <dbReference type="Proteomes" id="UP000828390"/>
    </source>
</evidence>
<reference evidence="1" key="2">
    <citation type="submission" date="2020-11" db="EMBL/GenBank/DDBJ databases">
        <authorList>
            <person name="McCartney M.A."/>
            <person name="Auch B."/>
            <person name="Kono T."/>
            <person name="Mallez S."/>
            <person name="Becker A."/>
            <person name="Gohl D.M."/>
            <person name="Silverstein K.A.T."/>
            <person name="Koren S."/>
            <person name="Bechman K.B."/>
            <person name="Herman A."/>
            <person name="Abrahante J.E."/>
            <person name="Garbe J."/>
        </authorList>
    </citation>
    <scope>NUCLEOTIDE SEQUENCE</scope>
    <source>
        <strain evidence="1">Duluth1</strain>
        <tissue evidence="1">Whole animal</tissue>
    </source>
</reference>
<dbReference type="Proteomes" id="UP000828390">
    <property type="component" value="Unassembled WGS sequence"/>
</dbReference>
<organism evidence="1 2">
    <name type="scientific">Dreissena polymorpha</name>
    <name type="common">Zebra mussel</name>
    <name type="synonym">Mytilus polymorpha</name>
    <dbReference type="NCBI Taxonomy" id="45954"/>
    <lineage>
        <taxon>Eukaryota</taxon>
        <taxon>Metazoa</taxon>
        <taxon>Spiralia</taxon>
        <taxon>Lophotrochozoa</taxon>
        <taxon>Mollusca</taxon>
        <taxon>Bivalvia</taxon>
        <taxon>Autobranchia</taxon>
        <taxon>Heteroconchia</taxon>
        <taxon>Euheterodonta</taxon>
        <taxon>Imparidentia</taxon>
        <taxon>Neoheterodontei</taxon>
        <taxon>Myida</taxon>
        <taxon>Dreissenoidea</taxon>
        <taxon>Dreissenidae</taxon>
        <taxon>Dreissena</taxon>
    </lineage>
</organism>
<dbReference type="AlphaFoldDB" id="A0A9D3YE40"/>
<evidence type="ECO:0000313" key="1">
    <source>
        <dbReference type="EMBL" id="KAH3698720.1"/>
    </source>
</evidence>
<name>A0A9D3YE40_DREPO</name>
<keyword evidence="2" id="KW-1185">Reference proteome</keyword>
<comment type="caution">
    <text evidence="1">The sequence shown here is derived from an EMBL/GenBank/DDBJ whole genome shotgun (WGS) entry which is preliminary data.</text>
</comment>
<sequence>MVTKIYAKGLTKNNVKVHQKTYVVRLVAHNCTGVYYGLEYCFVCCLSLVWKQGNHRRYSYGAYRKLEHK</sequence>
<accession>A0A9D3YE40</accession>
<reference evidence="1" key="1">
    <citation type="journal article" date="2019" name="bioRxiv">
        <title>The Genome of the Zebra Mussel, Dreissena polymorpha: A Resource for Invasive Species Research.</title>
        <authorList>
            <person name="McCartney M.A."/>
            <person name="Auch B."/>
            <person name="Kono T."/>
            <person name="Mallez S."/>
            <person name="Zhang Y."/>
            <person name="Obille A."/>
            <person name="Becker A."/>
            <person name="Abrahante J.E."/>
            <person name="Garbe J."/>
            <person name="Badalamenti J.P."/>
            <person name="Herman A."/>
            <person name="Mangelson H."/>
            <person name="Liachko I."/>
            <person name="Sullivan S."/>
            <person name="Sone E.D."/>
            <person name="Koren S."/>
            <person name="Silverstein K.A.T."/>
            <person name="Beckman K.B."/>
            <person name="Gohl D.M."/>
        </authorList>
    </citation>
    <scope>NUCLEOTIDE SEQUENCE</scope>
    <source>
        <strain evidence="1">Duluth1</strain>
        <tissue evidence="1">Whole animal</tissue>
    </source>
</reference>
<proteinExistence type="predicted"/>
<gene>
    <name evidence="1" type="ORF">DPMN_086267</name>
</gene>
<dbReference type="EMBL" id="JAIWYP010000016">
    <property type="protein sequence ID" value="KAH3698720.1"/>
    <property type="molecule type" value="Genomic_DNA"/>
</dbReference>